<dbReference type="InterPro" id="IPR053781">
    <property type="entry name" value="F-box_AtFBL13-like"/>
</dbReference>
<dbReference type="AlphaFoldDB" id="A0A1S3XLU5"/>
<reference evidence="1" key="1">
    <citation type="journal article" date="2014" name="Nat. Commun.">
        <title>The tobacco genome sequence and its comparison with those of tomato and potato.</title>
        <authorList>
            <person name="Sierro N."/>
            <person name="Battey J.N."/>
            <person name="Ouadi S."/>
            <person name="Bakaher N."/>
            <person name="Bovet L."/>
            <person name="Willig A."/>
            <person name="Goepfert S."/>
            <person name="Peitsch M.C."/>
            <person name="Ivanov N.V."/>
        </authorList>
    </citation>
    <scope>NUCLEOTIDE SEQUENCE [LARGE SCALE GENOMIC DNA]</scope>
</reference>
<dbReference type="InterPro" id="IPR053772">
    <property type="entry name" value="At1g61320/At1g61330-like"/>
</dbReference>
<proteinExistence type="predicted"/>
<evidence type="ECO:0000313" key="2">
    <source>
        <dbReference type="RefSeq" id="XP_016440906.2"/>
    </source>
</evidence>
<protein>
    <submittedName>
        <fullName evidence="2">Uncharacterized protein LOC107766610</fullName>
    </submittedName>
</protein>
<dbReference type="KEGG" id="nta:107766610"/>
<dbReference type="InterPro" id="IPR001810">
    <property type="entry name" value="F-box_dom"/>
</dbReference>
<reference evidence="2" key="2">
    <citation type="submission" date="2025-08" db="UniProtKB">
        <authorList>
            <consortium name="RefSeq"/>
        </authorList>
    </citation>
    <scope>IDENTIFICATION</scope>
    <source>
        <tissue evidence="2">Leaf</tissue>
    </source>
</reference>
<dbReference type="InterPro" id="IPR032675">
    <property type="entry name" value="LRR_dom_sf"/>
</dbReference>
<dbReference type="PaxDb" id="4097-A0A1S3XLU5"/>
<name>A0A1S3XLU5_TOBAC</name>
<dbReference type="RefSeq" id="XP_016440906.2">
    <property type="nucleotide sequence ID" value="XM_016585420.2"/>
</dbReference>
<dbReference type="Gene3D" id="3.80.10.10">
    <property type="entry name" value="Ribonuclease Inhibitor"/>
    <property type="match status" value="1"/>
</dbReference>
<dbReference type="InterPro" id="IPR055411">
    <property type="entry name" value="LRR_FXL15/At3g58940/PEG3-like"/>
</dbReference>
<dbReference type="OMA" id="NIGNFHE"/>
<dbReference type="CDD" id="cd22160">
    <property type="entry name" value="F-box_AtFBL13-like"/>
    <property type="match status" value="1"/>
</dbReference>
<organism evidence="1 2">
    <name type="scientific">Nicotiana tabacum</name>
    <name type="common">Common tobacco</name>
    <dbReference type="NCBI Taxonomy" id="4097"/>
    <lineage>
        <taxon>Eukaryota</taxon>
        <taxon>Viridiplantae</taxon>
        <taxon>Streptophyta</taxon>
        <taxon>Embryophyta</taxon>
        <taxon>Tracheophyta</taxon>
        <taxon>Spermatophyta</taxon>
        <taxon>Magnoliopsida</taxon>
        <taxon>eudicotyledons</taxon>
        <taxon>Gunneridae</taxon>
        <taxon>Pentapetalae</taxon>
        <taxon>asterids</taxon>
        <taxon>lamiids</taxon>
        <taxon>Solanales</taxon>
        <taxon>Solanaceae</taxon>
        <taxon>Nicotianoideae</taxon>
        <taxon>Nicotianeae</taxon>
        <taxon>Nicotiana</taxon>
    </lineage>
</organism>
<dbReference type="PANTHER" id="PTHR34145">
    <property type="entry name" value="OS02G0105600 PROTEIN"/>
    <property type="match status" value="1"/>
</dbReference>
<accession>A0A1S3XLU5</accession>
<keyword evidence="1" id="KW-1185">Reference proteome</keyword>
<dbReference type="Gene3D" id="1.20.1280.50">
    <property type="match status" value="1"/>
</dbReference>
<dbReference type="SUPFAM" id="SSF81383">
    <property type="entry name" value="F-box domain"/>
    <property type="match status" value="1"/>
</dbReference>
<dbReference type="SUPFAM" id="SSF52047">
    <property type="entry name" value="RNI-like"/>
    <property type="match status" value="1"/>
</dbReference>
<dbReference type="OrthoDB" id="1678879at2759"/>
<sequence length="190" mass="22184">MEVEIDTPKLLRFEYGAPKLPVIFSLTRSSLQESYLKLTPNDHLNTSWFQNLRAYLSRFEQLNVLVLSINSTNITFIAEELNGTSSCPLSVVKHLKIQQVMQSLNFETLLDSLLWTCHPETLSVDRTWEHNEEFIQFLREKLIEREIVPPCCDSRCIKCWRHYLKKVEVESSTRQYGNPSSPRQVSTICF</sequence>
<dbReference type="GeneID" id="107766610"/>
<dbReference type="Pfam" id="PF00646">
    <property type="entry name" value="F-box"/>
    <property type="match status" value="1"/>
</dbReference>
<dbReference type="Proteomes" id="UP000790787">
    <property type="component" value="Chromosome 8"/>
</dbReference>
<dbReference type="InterPro" id="IPR036047">
    <property type="entry name" value="F-box-like_dom_sf"/>
</dbReference>
<dbReference type="Pfam" id="PF23622">
    <property type="entry name" value="LRR_At1g61320_AtMIF1"/>
    <property type="match status" value="1"/>
</dbReference>
<dbReference type="RefSeq" id="XP_016440906.1">
    <property type="nucleotide sequence ID" value="XM_016585420.1"/>
</dbReference>
<dbReference type="PANTHER" id="PTHR34145:SF28">
    <property type="entry name" value="F-BOX DOMAIN-CONTAINING PROTEIN"/>
    <property type="match status" value="1"/>
</dbReference>
<dbReference type="InterPro" id="IPR055357">
    <property type="entry name" value="LRR_At1g61320_AtMIF1"/>
</dbReference>
<evidence type="ECO:0000313" key="1">
    <source>
        <dbReference type="Proteomes" id="UP000790787"/>
    </source>
</evidence>
<gene>
    <name evidence="2" type="primary">LOC107766610</name>
</gene>
<dbReference type="Pfam" id="PF24758">
    <property type="entry name" value="LRR_At5g56370"/>
    <property type="match status" value="1"/>
</dbReference>
<dbReference type="PROSITE" id="PS50181">
    <property type="entry name" value="FBOX"/>
    <property type="match status" value="1"/>
</dbReference>